<dbReference type="PANTHER" id="PTHR43745">
    <property type="entry name" value="NITROREDUCTASE MJ1384-RELATED"/>
    <property type="match status" value="1"/>
</dbReference>
<evidence type="ECO:0000256" key="1">
    <source>
        <dbReference type="SAM" id="MobiDB-lite"/>
    </source>
</evidence>
<protein>
    <submittedName>
        <fullName evidence="4">SagB-type dehydrogenase domain-containing protein</fullName>
    </submittedName>
</protein>
<dbReference type="EMBL" id="BMUL01000013">
    <property type="protein sequence ID" value="GHA98148.1"/>
    <property type="molecule type" value="Genomic_DNA"/>
</dbReference>
<keyword evidence="5" id="KW-1185">Reference proteome</keyword>
<evidence type="ECO:0000313" key="5">
    <source>
        <dbReference type="Proteomes" id="UP000644020"/>
    </source>
</evidence>
<evidence type="ECO:0000313" key="4">
    <source>
        <dbReference type="EMBL" id="GHA98148.1"/>
    </source>
</evidence>
<name>A0A918T5B8_9ACTN</name>
<sequence>MTSSAPPAPRAPRLVELWSLREDTTVRTAADDAGTGLVSTLWEDIKLPMADPVVHRALERMTYGPVSLDNVLPGFSGPASPGDPRRAALRSTLEAVGHAVIRTLATGDGTQQLSVVPMVREARFAPRRPAPDATHRLSRFATLRVGTGDMLLESPLSAHRVLLHTPQAMWLVSCYVRPASVRETARLLDVPLEVVRTAVGYLEAAGMLVPGTGGPGPLSFAEDRDPALEHWSPRELMLHNRSRPGLHDEPLDPARAEPAPEPDGPGEPRPAAGAPLALPVPDLDRVLATDPRLTTALEARRSVRADDGLPLSLAQLGELLFRSARARPAAGRPYPSVGSVYPLELYVTVTGSGELPRGSYHYDPAAHALHPLGSPPSLVDALLGEAGATAGLSAEPPVLISMTARFRRIGAAYPGLAYSALLKEVGALQQTLYLVSTAMGIGPCALAFGDTATSARAFGLDWRAESGVGEFVLAALPGGGPLTEHDRIGTRYP</sequence>
<feature type="compositionally biased region" description="Pro residues" evidence="1">
    <location>
        <begin position="259"/>
        <end position="268"/>
    </location>
</feature>
<dbReference type="CDD" id="cd02142">
    <property type="entry name" value="McbC_SagB-like_oxidoreductase"/>
    <property type="match status" value="1"/>
</dbReference>
<dbReference type="InterPro" id="IPR054488">
    <property type="entry name" value="ThcOx_dom2"/>
</dbReference>
<feature type="region of interest" description="Disordered" evidence="1">
    <location>
        <begin position="241"/>
        <end position="275"/>
    </location>
</feature>
<accession>A0A918T5B8</accession>
<dbReference type="Proteomes" id="UP000644020">
    <property type="component" value="Unassembled WGS sequence"/>
</dbReference>
<dbReference type="RefSeq" id="WP_189980641.1">
    <property type="nucleotide sequence ID" value="NZ_BMUL01000013.1"/>
</dbReference>
<dbReference type="SUPFAM" id="SSF55469">
    <property type="entry name" value="FMN-dependent nitroreductase-like"/>
    <property type="match status" value="1"/>
</dbReference>
<dbReference type="AlphaFoldDB" id="A0A918T5B8"/>
<dbReference type="GO" id="GO:0016491">
    <property type="term" value="F:oxidoreductase activity"/>
    <property type="evidence" value="ECO:0007669"/>
    <property type="project" value="InterPro"/>
</dbReference>
<dbReference type="Pfam" id="PF22767">
    <property type="entry name" value="ThcOx"/>
    <property type="match status" value="1"/>
</dbReference>
<dbReference type="PANTHER" id="PTHR43745:SF2">
    <property type="entry name" value="NITROREDUCTASE MJ1384-RELATED"/>
    <property type="match status" value="1"/>
</dbReference>
<dbReference type="Pfam" id="PF00881">
    <property type="entry name" value="Nitroreductase"/>
    <property type="match status" value="1"/>
</dbReference>
<feature type="compositionally biased region" description="Basic and acidic residues" evidence="1">
    <location>
        <begin position="245"/>
        <end position="255"/>
    </location>
</feature>
<reference evidence="4" key="1">
    <citation type="journal article" date="2014" name="Int. J. Syst. Evol. Microbiol.">
        <title>Complete genome sequence of Corynebacterium casei LMG S-19264T (=DSM 44701T), isolated from a smear-ripened cheese.</title>
        <authorList>
            <consortium name="US DOE Joint Genome Institute (JGI-PGF)"/>
            <person name="Walter F."/>
            <person name="Albersmeier A."/>
            <person name="Kalinowski J."/>
            <person name="Ruckert C."/>
        </authorList>
    </citation>
    <scope>NUCLEOTIDE SEQUENCE</scope>
    <source>
        <strain evidence="4">JCM 4518</strain>
    </source>
</reference>
<gene>
    <name evidence="4" type="ORF">GCM10010305_46990</name>
</gene>
<feature type="domain" description="Nitroreductase" evidence="2">
    <location>
        <begin position="298"/>
        <end position="464"/>
    </location>
</feature>
<dbReference type="InterPro" id="IPR000415">
    <property type="entry name" value="Nitroreductase-like"/>
</dbReference>
<dbReference type="InterPro" id="IPR029479">
    <property type="entry name" value="Nitroreductase"/>
</dbReference>
<dbReference type="InterPro" id="IPR020051">
    <property type="entry name" value="SagB-type_dehydrogenase"/>
</dbReference>
<reference evidence="4" key="2">
    <citation type="submission" date="2020-09" db="EMBL/GenBank/DDBJ databases">
        <authorList>
            <person name="Sun Q."/>
            <person name="Ohkuma M."/>
        </authorList>
    </citation>
    <scope>NUCLEOTIDE SEQUENCE</scope>
    <source>
        <strain evidence="4">JCM 4518</strain>
    </source>
</reference>
<evidence type="ECO:0000259" key="2">
    <source>
        <dbReference type="Pfam" id="PF00881"/>
    </source>
</evidence>
<comment type="caution">
    <text evidence="4">The sequence shown here is derived from an EMBL/GenBank/DDBJ whole genome shotgun (WGS) entry which is preliminary data.</text>
</comment>
<dbReference type="InterPro" id="IPR052544">
    <property type="entry name" value="Bacteriocin_Proc_Enz"/>
</dbReference>
<proteinExistence type="predicted"/>
<dbReference type="NCBIfam" id="TIGR03605">
    <property type="entry name" value="antibiot_sagB"/>
    <property type="match status" value="1"/>
</dbReference>
<dbReference type="Gene3D" id="3.40.109.10">
    <property type="entry name" value="NADH Oxidase"/>
    <property type="match status" value="1"/>
</dbReference>
<feature type="domain" description="Cyanobactin oxidase ThcOx second" evidence="3">
    <location>
        <begin position="136"/>
        <end position="248"/>
    </location>
</feature>
<organism evidence="4 5">
    <name type="scientific">Streptomyces termitum</name>
    <dbReference type="NCBI Taxonomy" id="67368"/>
    <lineage>
        <taxon>Bacteria</taxon>
        <taxon>Bacillati</taxon>
        <taxon>Actinomycetota</taxon>
        <taxon>Actinomycetes</taxon>
        <taxon>Kitasatosporales</taxon>
        <taxon>Streptomycetaceae</taxon>
        <taxon>Streptomyces</taxon>
    </lineage>
</organism>
<evidence type="ECO:0000259" key="3">
    <source>
        <dbReference type="Pfam" id="PF22767"/>
    </source>
</evidence>